<sequence>MSDGLQDTISTEKCFPNSDETLREAKIDPQESVERCFTCKKRHVKCDEARPHCNNCLRSRGHCAGYDINLKKPSGPTQICWDSKQNGQLSVSKSSLQLVVRACDFDDPMAMLYFEEFLGLVRGPWISAVSNAGLWQGTLPQLARSNDPLRCIAIGIGAISVAHREARASNPCKGLMVPRSKFDGDTHYQSAVRYYCRSLKLLSEVNAIQDVISSSVLLLFFEVLRGNKKTALNHLNHGLTLILALLTNETHTYLHSVAPNPKLFLLSVTSILALLAPQARFVLPGSVGQDRPLPNFIRGLESNGLTMESFITLLGRLSRSTPNHVCPSTFTTLEEYEEYWWDVRTRNSTVGPMAVKIIKSSGIMGSTEGNAIDAFYKNLLGNPEIQMFCENSRKAMHTLSDVSLPLFNEILTSDPQSATYLKAIHLRLQFLQVYAFENPPQYFNAETLCLQTPLFREYLSLARIALGIAKREVPNISHHISLECGIAWHLLLISFFCRDPLTRDEAVQMLKDYPCQDGLWNVRALYILALKTQHVERLNAVEGTSKEQWQRLWRREYVFEDGGNGIVFRYQEKSDVTGFWQMVEEVTQVQGEIDTMIWTRRPLTGFGALTMGDLVTHQSTSEANMT</sequence>
<dbReference type="Pfam" id="PF00172">
    <property type="entry name" value="Zn_clus"/>
    <property type="match status" value="1"/>
</dbReference>
<evidence type="ECO:0000313" key="8">
    <source>
        <dbReference type="EMBL" id="KAJ5366871.1"/>
    </source>
</evidence>
<dbReference type="GO" id="GO:0008270">
    <property type="term" value="F:zinc ion binding"/>
    <property type="evidence" value="ECO:0007669"/>
    <property type="project" value="InterPro"/>
</dbReference>
<evidence type="ECO:0000256" key="5">
    <source>
        <dbReference type="ARBA" id="ARBA00023163"/>
    </source>
</evidence>
<keyword evidence="5" id="KW-0804">Transcription</keyword>
<dbReference type="GO" id="GO:0000981">
    <property type="term" value="F:DNA-binding transcription factor activity, RNA polymerase II-specific"/>
    <property type="evidence" value="ECO:0007669"/>
    <property type="project" value="InterPro"/>
</dbReference>
<keyword evidence="2" id="KW-0862">Zinc</keyword>
<comment type="caution">
    <text evidence="8">The sequence shown here is derived from an EMBL/GenBank/DDBJ whole genome shotgun (WGS) entry which is preliminary data.</text>
</comment>
<gene>
    <name evidence="8" type="ORF">N7541_000812</name>
</gene>
<evidence type="ECO:0000256" key="3">
    <source>
        <dbReference type="ARBA" id="ARBA00023015"/>
    </source>
</evidence>
<dbReference type="PROSITE" id="PS50048">
    <property type="entry name" value="ZN2_CY6_FUNGAL_2"/>
    <property type="match status" value="1"/>
</dbReference>
<evidence type="ECO:0000313" key="9">
    <source>
        <dbReference type="Proteomes" id="UP001148299"/>
    </source>
</evidence>
<accession>A0A9W9RV26</accession>
<dbReference type="SMART" id="SM00066">
    <property type="entry name" value="GAL4"/>
    <property type="match status" value="1"/>
</dbReference>
<dbReference type="SUPFAM" id="SSF57701">
    <property type="entry name" value="Zn2/Cys6 DNA-binding domain"/>
    <property type="match status" value="1"/>
</dbReference>
<dbReference type="InterPro" id="IPR036864">
    <property type="entry name" value="Zn2-C6_fun-type_DNA-bd_sf"/>
</dbReference>
<reference evidence="8" key="2">
    <citation type="journal article" date="2023" name="IMA Fungus">
        <title>Comparative genomic study of the Penicillium genus elucidates a diverse pangenome and 15 lateral gene transfer events.</title>
        <authorList>
            <person name="Petersen C."/>
            <person name="Sorensen T."/>
            <person name="Nielsen M.R."/>
            <person name="Sondergaard T.E."/>
            <person name="Sorensen J.L."/>
            <person name="Fitzpatrick D.A."/>
            <person name="Frisvad J.C."/>
            <person name="Nielsen K.L."/>
        </authorList>
    </citation>
    <scope>NUCLEOTIDE SEQUENCE</scope>
    <source>
        <strain evidence="8">IBT 35675</strain>
    </source>
</reference>
<reference evidence="8" key="1">
    <citation type="submission" date="2022-12" db="EMBL/GenBank/DDBJ databases">
        <authorList>
            <person name="Petersen C."/>
        </authorList>
    </citation>
    <scope>NUCLEOTIDE SEQUENCE</scope>
    <source>
        <strain evidence="8">IBT 35675</strain>
    </source>
</reference>
<keyword evidence="6" id="KW-0539">Nucleus</keyword>
<dbReference type="AlphaFoldDB" id="A0A9W9RV26"/>
<evidence type="ECO:0000256" key="6">
    <source>
        <dbReference type="ARBA" id="ARBA00023242"/>
    </source>
</evidence>
<dbReference type="PANTHER" id="PTHR36206:SF13">
    <property type="entry name" value="TRANSCRIPTIONAL REGULATORY PROTEIN MOC3"/>
    <property type="match status" value="1"/>
</dbReference>
<proteinExistence type="predicted"/>
<evidence type="ECO:0000256" key="1">
    <source>
        <dbReference type="ARBA" id="ARBA00022723"/>
    </source>
</evidence>
<name>A0A9W9RV26_PENBR</name>
<protein>
    <recommendedName>
        <fullName evidence="7">Zn(2)-C6 fungal-type domain-containing protein</fullName>
    </recommendedName>
</protein>
<dbReference type="Proteomes" id="UP001148299">
    <property type="component" value="Unassembled WGS sequence"/>
</dbReference>
<keyword evidence="4" id="KW-0238">DNA-binding</keyword>
<keyword evidence="9" id="KW-1185">Reference proteome</keyword>
<dbReference type="InterPro" id="IPR052360">
    <property type="entry name" value="Transcr_Regulatory_Proteins"/>
</dbReference>
<dbReference type="InterPro" id="IPR001138">
    <property type="entry name" value="Zn2Cys6_DnaBD"/>
</dbReference>
<feature type="domain" description="Zn(2)-C6 fungal-type" evidence="7">
    <location>
        <begin position="35"/>
        <end position="63"/>
    </location>
</feature>
<dbReference type="Gene3D" id="4.10.240.10">
    <property type="entry name" value="Zn(2)-C6 fungal-type DNA-binding domain"/>
    <property type="match status" value="1"/>
</dbReference>
<keyword evidence="3" id="KW-0805">Transcription regulation</keyword>
<evidence type="ECO:0000259" key="7">
    <source>
        <dbReference type="PROSITE" id="PS50048"/>
    </source>
</evidence>
<evidence type="ECO:0000256" key="4">
    <source>
        <dbReference type="ARBA" id="ARBA00023125"/>
    </source>
</evidence>
<organism evidence="8 9">
    <name type="scientific">Penicillium brevicompactum</name>
    <dbReference type="NCBI Taxonomy" id="5074"/>
    <lineage>
        <taxon>Eukaryota</taxon>
        <taxon>Fungi</taxon>
        <taxon>Dikarya</taxon>
        <taxon>Ascomycota</taxon>
        <taxon>Pezizomycotina</taxon>
        <taxon>Eurotiomycetes</taxon>
        <taxon>Eurotiomycetidae</taxon>
        <taxon>Eurotiales</taxon>
        <taxon>Aspergillaceae</taxon>
        <taxon>Penicillium</taxon>
    </lineage>
</organism>
<evidence type="ECO:0000256" key="2">
    <source>
        <dbReference type="ARBA" id="ARBA00022833"/>
    </source>
</evidence>
<dbReference type="CDD" id="cd00067">
    <property type="entry name" value="GAL4"/>
    <property type="match status" value="1"/>
</dbReference>
<keyword evidence="1" id="KW-0479">Metal-binding</keyword>
<dbReference type="PANTHER" id="PTHR36206">
    <property type="entry name" value="ASPERCRYPTIN BIOSYNTHESIS CLUSTER-SPECIFIC TRANSCRIPTION REGULATOR ATNN-RELATED"/>
    <property type="match status" value="1"/>
</dbReference>
<dbReference type="GO" id="GO:0003677">
    <property type="term" value="F:DNA binding"/>
    <property type="evidence" value="ECO:0007669"/>
    <property type="project" value="UniProtKB-KW"/>
</dbReference>
<dbReference type="EMBL" id="JAPZBR010000001">
    <property type="protein sequence ID" value="KAJ5366871.1"/>
    <property type="molecule type" value="Genomic_DNA"/>
</dbReference>